<evidence type="ECO:0000313" key="2">
    <source>
        <dbReference type="Proteomes" id="UP000695000"/>
    </source>
</evidence>
<dbReference type="GeneID" id="108566168"/>
<feature type="region of interest" description="Disordered" evidence="1">
    <location>
        <begin position="1"/>
        <end position="49"/>
    </location>
</feature>
<name>A0ABM1N3M4_NICVS</name>
<organism evidence="2 3">
    <name type="scientific">Nicrophorus vespilloides</name>
    <name type="common">Boreal carrion beetle</name>
    <dbReference type="NCBI Taxonomy" id="110193"/>
    <lineage>
        <taxon>Eukaryota</taxon>
        <taxon>Metazoa</taxon>
        <taxon>Ecdysozoa</taxon>
        <taxon>Arthropoda</taxon>
        <taxon>Hexapoda</taxon>
        <taxon>Insecta</taxon>
        <taxon>Pterygota</taxon>
        <taxon>Neoptera</taxon>
        <taxon>Endopterygota</taxon>
        <taxon>Coleoptera</taxon>
        <taxon>Polyphaga</taxon>
        <taxon>Staphyliniformia</taxon>
        <taxon>Silphidae</taxon>
        <taxon>Nicrophorinae</taxon>
        <taxon>Nicrophorus</taxon>
    </lineage>
</organism>
<gene>
    <name evidence="3" type="primary">LOC108566168</name>
</gene>
<proteinExistence type="predicted"/>
<evidence type="ECO:0000256" key="1">
    <source>
        <dbReference type="SAM" id="MobiDB-lite"/>
    </source>
</evidence>
<feature type="region of interest" description="Disordered" evidence="1">
    <location>
        <begin position="566"/>
        <end position="585"/>
    </location>
</feature>
<keyword evidence="2" id="KW-1185">Reference proteome</keyword>
<dbReference type="RefSeq" id="XP_017781424.1">
    <property type="nucleotide sequence ID" value="XM_017925935.1"/>
</dbReference>
<feature type="compositionally biased region" description="Polar residues" evidence="1">
    <location>
        <begin position="1"/>
        <end position="31"/>
    </location>
</feature>
<feature type="compositionally biased region" description="Polar residues" evidence="1">
    <location>
        <begin position="152"/>
        <end position="166"/>
    </location>
</feature>
<feature type="region of interest" description="Disordered" evidence="1">
    <location>
        <begin position="151"/>
        <end position="199"/>
    </location>
</feature>
<reference evidence="3" key="1">
    <citation type="submission" date="2025-08" db="UniProtKB">
        <authorList>
            <consortium name="RefSeq"/>
        </authorList>
    </citation>
    <scope>IDENTIFICATION</scope>
    <source>
        <tissue evidence="3">Whole Larva</tissue>
    </source>
</reference>
<evidence type="ECO:0000313" key="3">
    <source>
        <dbReference type="RefSeq" id="XP_017781424.1"/>
    </source>
</evidence>
<feature type="compositionally biased region" description="Polar residues" evidence="1">
    <location>
        <begin position="175"/>
        <end position="184"/>
    </location>
</feature>
<accession>A0ABM1N3M4</accession>
<dbReference type="Proteomes" id="UP000695000">
    <property type="component" value="Unplaced"/>
</dbReference>
<feature type="compositionally biased region" description="Acidic residues" evidence="1">
    <location>
        <begin position="566"/>
        <end position="575"/>
    </location>
</feature>
<protein>
    <submittedName>
        <fullName evidence="3">Uncharacterized protein LOC108566168</fullName>
    </submittedName>
</protein>
<sequence>MGRVTRSTSNTKVTTRSRKSNIASSTNNKPQLTKKKVSVNKTSPLKTKRKRNAVDYAEVTLRKSTPQAKAKNLPIYKREVALVRENKVNDVFEFDLKEVEKAEKCNASYISDNEFDKDIQQDMKNIKKKEKKRVLTKKKETNKQKLLKTDINKSTLKVNKKQNASKNLKIKNKTPTKSTNSSGDLKQVYPSKVKNKTPTKLNKSPEILKQNSKIHPSKDLKIKKKIPRNSNNSPDALIQKENKVYEVTTTSIINESNAQSNKYSPKQIVVLENIICKSPSNIEDNVGTNISFHPSYSLPNFSDTSSNTCREDSNGTACNSPKDNTFKVPEVNIISSNIMNSPWRPNFIVRNSPRYMTTNHSNLPIYNQDAVINSTIIENSFQKGKNTKKSLKQKSMLDYVTGGAANEESFNCSLFDIDQLSPIKKVSNSPIVNKANSNKKVRRPLGLWNNNDAVSASQDDVDENSSLHFGFDKSDKENVPNTGKPTRYTGFEVKKRNIFAQFIEPTKKQDLLKGNTIDVQNTTVDDSLATQPVVGLFEDLETEPKAPPRASYGRKFPKRARFVEVEEEEEPEDDMERIKRRKKDQRTIAEEIAAKKWEDEFNKMCAEIDKHELEIEVNK</sequence>